<dbReference type="AlphaFoldDB" id="A0A9E9LXR7"/>
<dbReference type="InterPro" id="IPR011008">
    <property type="entry name" value="Dimeric_a/b-barrel"/>
</dbReference>
<dbReference type="PROSITE" id="PS51725">
    <property type="entry name" value="ABM"/>
    <property type="match status" value="1"/>
</dbReference>
<dbReference type="Gene3D" id="3.30.70.100">
    <property type="match status" value="1"/>
</dbReference>
<reference evidence="2" key="1">
    <citation type="journal article" date="2022" name="Front. Microbiol.">
        <title>New perspectives on an old grouping: The genomic and phenotypic variability of Oxalobacter formigenes and the implications for calcium oxalate stone prevention.</title>
        <authorList>
            <person name="Chmiel J.A."/>
            <person name="Carr C."/>
            <person name="Stuivenberg G.A."/>
            <person name="Venema R."/>
            <person name="Chanyi R.M."/>
            <person name="Al K.F."/>
            <person name="Giguere D."/>
            <person name="Say H."/>
            <person name="Akouris P.P."/>
            <person name="Dominguez Romero S.A."/>
            <person name="Kwong A."/>
            <person name="Tai V."/>
            <person name="Koval S.F."/>
            <person name="Razvi H."/>
            <person name="Bjazevic J."/>
            <person name="Burton J.P."/>
        </authorList>
    </citation>
    <scope>NUCLEOTIDE SEQUENCE</scope>
    <source>
        <strain evidence="2">WoOx3</strain>
    </source>
</reference>
<dbReference type="RefSeq" id="WP_269309230.1">
    <property type="nucleotide sequence ID" value="NZ_CP098242.1"/>
</dbReference>
<dbReference type="SUPFAM" id="SSF54909">
    <property type="entry name" value="Dimeric alpha+beta barrel"/>
    <property type="match status" value="1"/>
</dbReference>
<keyword evidence="2" id="KW-0560">Oxidoreductase</keyword>
<evidence type="ECO:0000313" key="3">
    <source>
        <dbReference type="Proteomes" id="UP001156215"/>
    </source>
</evidence>
<keyword evidence="2" id="KW-0503">Monooxygenase</keyword>
<evidence type="ECO:0000259" key="1">
    <source>
        <dbReference type="PROSITE" id="PS51725"/>
    </source>
</evidence>
<dbReference type="KEGG" id="ovb:NB640_00730"/>
<dbReference type="Proteomes" id="UP001156215">
    <property type="component" value="Chromosome"/>
</dbReference>
<proteinExistence type="predicted"/>
<accession>A0A9E9LXR7</accession>
<organism evidence="2 3">
    <name type="scientific">Oxalobacter vibrioformis</name>
    <dbReference type="NCBI Taxonomy" id="933080"/>
    <lineage>
        <taxon>Bacteria</taxon>
        <taxon>Pseudomonadati</taxon>
        <taxon>Pseudomonadota</taxon>
        <taxon>Betaproteobacteria</taxon>
        <taxon>Burkholderiales</taxon>
        <taxon>Oxalobacteraceae</taxon>
        <taxon>Oxalobacter</taxon>
    </lineage>
</organism>
<protein>
    <submittedName>
        <fullName evidence="2">Antibiotic biosynthesis monooxygenase</fullName>
    </submittedName>
</protein>
<gene>
    <name evidence="2" type="ORF">NB640_00730</name>
</gene>
<sequence length="96" mass="10394">MSSLKIVATLTAKADHAQALDTAIRTLADASRKESGCLSYLICKDIANPLKTVILEEWKDQTAIDTHNASPHFTTFGQAISGKTDSLDITVLKTVY</sequence>
<keyword evidence="3" id="KW-1185">Reference proteome</keyword>
<dbReference type="InterPro" id="IPR007138">
    <property type="entry name" value="ABM_dom"/>
</dbReference>
<name>A0A9E9LXR7_9BURK</name>
<dbReference type="EMBL" id="CP098242">
    <property type="protein sequence ID" value="WAW10226.1"/>
    <property type="molecule type" value="Genomic_DNA"/>
</dbReference>
<dbReference type="GO" id="GO:0004497">
    <property type="term" value="F:monooxygenase activity"/>
    <property type="evidence" value="ECO:0007669"/>
    <property type="project" value="UniProtKB-KW"/>
</dbReference>
<dbReference type="InterPro" id="IPR050744">
    <property type="entry name" value="AI-2_Isomerase_LsrG"/>
</dbReference>
<dbReference type="PANTHER" id="PTHR33336:SF15">
    <property type="entry name" value="ABM DOMAIN-CONTAINING PROTEIN"/>
    <property type="match status" value="1"/>
</dbReference>
<dbReference type="Pfam" id="PF03992">
    <property type="entry name" value="ABM"/>
    <property type="match status" value="1"/>
</dbReference>
<evidence type="ECO:0000313" key="2">
    <source>
        <dbReference type="EMBL" id="WAW10226.1"/>
    </source>
</evidence>
<feature type="domain" description="ABM" evidence="1">
    <location>
        <begin position="4"/>
        <end position="96"/>
    </location>
</feature>
<dbReference type="PANTHER" id="PTHR33336">
    <property type="entry name" value="QUINOL MONOOXYGENASE YGIN-RELATED"/>
    <property type="match status" value="1"/>
</dbReference>